<reference evidence="2" key="1">
    <citation type="submission" date="2020-10" db="EMBL/GenBank/DDBJ databases">
        <title>Genome Sequence of Monilinia vaccinii-corymbosi Sheds Light on Mummy Berry Disease Infection of Blueberry and Mating Type.</title>
        <authorList>
            <person name="Yow A.G."/>
            <person name="Zhang Y."/>
            <person name="Bansal K."/>
            <person name="Eacker S.M."/>
            <person name="Sullivan S."/>
            <person name="Liachko I."/>
            <person name="Cubeta M.A."/>
            <person name="Rollins J.A."/>
            <person name="Ashrafi H."/>
        </authorList>
    </citation>
    <scope>NUCLEOTIDE SEQUENCE</scope>
    <source>
        <strain evidence="2">RL-1</strain>
    </source>
</reference>
<dbReference type="EMBL" id="CP063406">
    <property type="protein sequence ID" value="QSZ31141.1"/>
    <property type="molecule type" value="Genomic_DNA"/>
</dbReference>
<organism evidence="2 3">
    <name type="scientific">Monilinia vaccinii-corymbosi</name>
    <dbReference type="NCBI Taxonomy" id="61207"/>
    <lineage>
        <taxon>Eukaryota</taxon>
        <taxon>Fungi</taxon>
        <taxon>Dikarya</taxon>
        <taxon>Ascomycota</taxon>
        <taxon>Pezizomycotina</taxon>
        <taxon>Leotiomycetes</taxon>
        <taxon>Helotiales</taxon>
        <taxon>Sclerotiniaceae</taxon>
        <taxon>Monilinia</taxon>
    </lineage>
</organism>
<dbReference type="InterPro" id="IPR036591">
    <property type="entry name" value="YggU-like_sf"/>
</dbReference>
<dbReference type="NCBIfam" id="TIGR00251">
    <property type="entry name" value="DUF167 family protein"/>
    <property type="match status" value="1"/>
</dbReference>
<dbReference type="PANTHER" id="PTHR13420:SF7">
    <property type="entry name" value="UPF0235 PROTEIN C15ORF40"/>
    <property type="match status" value="1"/>
</dbReference>
<name>A0A8A3P6Q8_9HELO</name>
<dbReference type="Pfam" id="PF02594">
    <property type="entry name" value="DUF167"/>
    <property type="match status" value="1"/>
</dbReference>
<dbReference type="AlphaFoldDB" id="A0A8A3P6Q8"/>
<evidence type="ECO:0000313" key="2">
    <source>
        <dbReference type="EMBL" id="QSZ31141.1"/>
    </source>
</evidence>
<accession>A0A8A3P6Q8</accession>
<dbReference type="Proteomes" id="UP000672032">
    <property type="component" value="Chromosome 2"/>
</dbReference>
<evidence type="ECO:0000313" key="3">
    <source>
        <dbReference type="Proteomes" id="UP000672032"/>
    </source>
</evidence>
<dbReference type="OrthoDB" id="244097at2759"/>
<evidence type="ECO:0000256" key="1">
    <source>
        <dbReference type="ARBA" id="ARBA00010364"/>
    </source>
</evidence>
<dbReference type="SUPFAM" id="SSF69786">
    <property type="entry name" value="YggU-like"/>
    <property type="match status" value="1"/>
</dbReference>
<gene>
    <name evidence="2" type="ORF">DSL72_000704</name>
</gene>
<dbReference type="Gene3D" id="3.30.1200.10">
    <property type="entry name" value="YggU-like"/>
    <property type="match status" value="1"/>
</dbReference>
<protein>
    <submittedName>
        <fullName evidence="2">Uncharacterized protein</fullName>
    </submittedName>
</protein>
<keyword evidence="3" id="KW-1185">Reference proteome</keyword>
<dbReference type="GO" id="GO:0005737">
    <property type="term" value="C:cytoplasm"/>
    <property type="evidence" value="ECO:0007669"/>
    <property type="project" value="TreeGrafter"/>
</dbReference>
<comment type="similarity">
    <text evidence="1">Belongs to the UPF0235 family.</text>
</comment>
<dbReference type="HAMAP" id="MF_00634">
    <property type="entry name" value="UPF0235"/>
    <property type="match status" value="1"/>
</dbReference>
<dbReference type="InterPro" id="IPR003746">
    <property type="entry name" value="DUF167"/>
</dbReference>
<dbReference type="SMART" id="SM01152">
    <property type="entry name" value="DUF167"/>
    <property type="match status" value="1"/>
</dbReference>
<sequence>MPSTIRSFNTPGFLKIIKERLYLQCHVKPNCSASRVGIKPFSDTSASLEVCVSSPARDNEANEGVIEVLSRILKCPKTDLEVIRGKKSREKTIAVTGLGDLKNDSRRVLERVEERLLVSARDDVNS</sequence>
<proteinExistence type="inferred from homology"/>
<dbReference type="PANTHER" id="PTHR13420">
    <property type="entry name" value="UPF0235 PROTEIN C15ORF40"/>
    <property type="match status" value="1"/>
</dbReference>